<dbReference type="Proteomes" id="UP001337655">
    <property type="component" value="Unassembled WGS sequence"/>
</dbReference>
<evidence type="ECO:0000256" key="18">
    <source>
        <dbReference type="ARBA" id="ARBA00031811"/>
    </source>
</evidence>
<comment type="caution">
    <text evidence="23">The sequence shown here is derived from an EMBL/GenBank/DDBJ whole genome shotgun (WGS) entry which is preliminary data.</text>
</comment>
<evidence type="ECO:0000256" key="4">
    <source>
        <dbReference type="ARBA" id="ARBA00012551"/>
    </source>
</evidence>
<dbReference type="SMART" id="SM00513">
    <property type="entry name" value="SAP"/>
    <property type="match status" value="1"/>
</dbReference>
<keyword evidence="7" id="KW-0547">Nucleotide-binding</keyword>
<dbReference type="PANTHER" id="PTHR12604:SF2">
    <property type="entry name" value="X-RAY REPAIR CROSS-COMPLEMENTING PROTEIN 6"/>
    <property type="match status" value="1"/>
</dbReference>
<dbReference type="Gene3D" id="3.40.50.410">
    <property type="entry name" value="von Willebrand factor, type A domain"/>
    <property type="match status" value="1"/>
</dbReference>
<dbReference type="GO" id="GO:0000723">
    <property type="term" value="P:telomere maintenance"/>
    <property type="evidence" value="ECO:0007669"/>
    <property type="project" value="InterPro"/>
</dbReference>
<evidence type="ECO:0000256" key="6">
    <source>
        <dbReference type="ARBA" id="ARBA00022454"/>
    </source>
</evidence>
<dbReference type="SUPFAM" id="SSF100939">
    <property type="entry name" value="SPOC domain-like"/>
    <property type="match status" value="1"/>
</dbReference>
<dbReference type="GO" id="GO:0003678">
    <property type="term" value="F:DNA helicase activity"/>
    <property type="evidence" value="ECO:0007669"/>
    <property type="project" value="UniProtKB-EC"/>
</dbReference>
<dbReference type="InterPro" id="IPR006165">
    <property type="entry name" value="Ku70"/>
</dbReference>
<keyword evidence="14" id="KW-0233">DNA recombination</keyword>
<dbReference type="GO" id="GO:0042162">
    <property type="term" value="F:telomeric DNA binding"/>
    <property type="evidence" value="ECO:0007669"/>
    <property type="project" value="InterPro"/>
</dbReference>
<dbReference type="Pfam" id="PF02735">
    <property type="entry name" value="Ku"/>
    <property type="match status" value="1"/>
</dbReference>
<evidence type="ECO:0000256" key="14">
    <source>
        <dbReference type="ARBA" id="ARBA00023172"/>
    </source>
</evidence>
<accession>A0AAV9PKT5</accession>
<dbReference type="Gene3D" id="4.10.970.10">
    <property type="entry name" value="Ku70, bridge and pillars"/>
    <property type="match status" value="1"/>
</dbReference>
<evidence type="ECO:0000256" key="5">
    <source>
        <dbReference type="ARBA" id="ARBA00021796"/>
    </source>
</evidence>
<evidence type="ECO:0000256" key="16">
    <source>
        <dbReference type="ARBA" id="ARBA00023242"/>
    </source>
</evidence>
<dbReference type="Gene3D" id="2.40.290.10">
    <property type="match status" value="1"/>
</dbReference>
<gene>
    <name evidence="23" type="primary">KU70</name>
    <name evidence="23" type="ORF">LTR77_001684</name>
</gene>
<dbReference type="AlphaFoldDB" id="A0AAV9PKT5"/>
<dbReference type="InterPro" id="IPR036361">
    <property type="entry name" value="SAP_dom_sf"/>
</dbReference>
<dbReference type="FunFam" id="3.40.50.410:FF:000071">
    <property type="entry name" value="ATP-dependent DNA helicase II subunit 1"/>
    <property type="match status" value="1"/>
</dbReference>
<dbReference type="Gene3D" id="1.10.720.30">
    <property type="entry name" value="SAP domain"/>
    <property type="match status" value="1"/>
</dbReference>
<dbReference type="InterPro" id="IPR047087">
    <property type="entry name" value="KU70_core_dom"/>
</dbReference>
<dbReference type="InterPro" id="IPR016194">
    <property type="entry name" value="SPOC-like_C_dom_sf"/>
</dbReference>
<evidence type="ECO:0000256" key="9">
    <source>
        <dbReference type="ARBA" id="ARBA00022801"/>
    </source>
</evidence>
<comment type="function">
    <text evidence="17">Single-stranded DNA-dependent ATP-dependent helicase. Involved in non-homologous end joining (NHEJ) DNA double strand break repair. DNA-binding is sequence-independent but has a high affinity to nicks in double-stranded DNA and to the ends of duplex DNA. Binds to naturally occurring chromosomal ends, and therefore provides chromosomal end protection. Required also for telomere recombination to repair telomeric ends in the absence of telomerase. KU70, of the KU70/KU80 heterodimer, binds to the stem loop of TLC1, the RNA component of telomerase. Involved in telomere maintenance. Interacts with telomeric repeats and subtelomeric sequences thereby controlling telomere length and protecting against subtelomeric rearrangement. Maintains telomeric chromatin, which is involved in silencing the expression of genes located at the telomere. Required for mating-type switching.</text>
</comment>
<feature type="region of interest" description="Disordered" evidence="21">
    <location>
        <begin position="1"/>
        <end position="33"/>
    </location>
</feature>
<dbReference type="GO" id="GO:0016787">
    <property type="term" value="F:hydrolase activity"/>
    <property type="evidence" value="ECO:0007669"/>
    <property type="project" value="UniProtKB-KW"/>
</dbReference>
<dbReference type="GO" id="GO:0006303">
    <property type="term" value="P:double-strand break repair via nonhomologous end joining"/>
    <property type="evidence" value="ECO:0007669"/>
    <property type="project" value="InterPro"/>
</dbReference>
<dbReference type="InterPro" id="IPR003034">
    <property type="entry name" value="SAP_dom"/>
</dbReference>
<feature type="compositionally biased region" description="Acidic residues" evidence="21">
    <location>
        <begin position="20"/>
        <end position="31"/>
    </location>
</feature>
<evidence type="ECO:0000256" key="15">
    <source>
        <dbReference type="ARBA" id="ARBA00023204"/>
    </source>
</evidence>
<evidence type="ECO:0000256" key="11">
    <source>
        <dbReference type="ARBA" id="ARBA00022840"/>
    </source>
</evidence>
<evidence type="ECO:0000256" key="2">
    <source>
        <dbReference type="ARBA" id="ARBA00004574"/>
    </source>
</evidence>
<evidence type="ECO:0000313" key="23">
    <source>
        <dbReference type="EMBL" id="KAK5174603.1"/>
    </source>
</evidence>
<evidence type="ECO:0000256" key="3">
    <source>
        <dbReference type="ARBA" id="ARBA00005240"/>
    </source>
</evidence>
<keyword evidence="8" id="KW-0227">DNA damage</keyword>
<evidence type="ECO:0000256" key="8">
    <source>
        <dbReference type="ARBA" id="ARBA00022763"/>
    </source>
</evidence>
<evidence type="ECO:0000256" key="10">
    <source>
        <dbReference type="ARBA" id="ARBA00022806"/>
    </source>
</evidence>
<dbReference type="EC" id="3.6.4.12" evidence="4"/>
<feature type="region of interest" description="Disordered" evidence="21">
    <location>
        <begin position="583"/>
        <end position="624"/>
    </location>
</feature>
<proteinExistence type="inferred from homology"/>
<organism evidence="23 24">
    <name type="scientific">Saxophila tyrrhenica</name>
    <dbReference type="NCBI Taxonomy" id="1690608"/>
    <lineage>
        <taxon>Eukaryota</taxon>
        <taxon>Fungi</taxon>
        <taxon>Dikarya</taxon>
        <taxon>Ascomycota</taxon>
        <taxon>Pezizomycotina</taxon>
        <taxon>Dothideomycetes</taxon>
        <taxon>Dothideomycetidae</taxon>
        <taxon>Mycosphaerellales</taxon>
        <taxon>Extremaceae</taxon>
        <taxon>Saxophila</taxon>
    </lineage>
</organism>
<evidence type="ECO:0000256" key="7">
    <source>
        <dbReference type="ARBA" id="ARBA00022741"/>
    </source>
</evidence>
<keyword evidence="13" id="KW-0238">DNA-binding</keyword>
<dbReference type="RefSeq" id="XP_064663272.1">
    <property type="nucleotide sequence ID" value="XM_064798945.1"/>
</dbReference>
<reference evidence="23 24" key="1">
    <citation type="submission" date="2023-08" db="EMBL/GenBank/DDBJ databases">
        <title>Black Yeasts Isolated from many extreme environments.</title>
        <authorList>
            <person name="Coleine C."/>
            <person name="Stajich J.E."/>
            <person name="Selbmann L."/>
        </authorList>
    </citation>
    <scope>NUCLEOTIDE SEQUENCE [LARGE SCALE GENOMIC DNA]</scope>
    <source>
        <strain evidence="23 24">CCFEE 5935</strain>
    </source>
</reference>
<evidence type="ECO:0000256" key="19">
    <source>
        <dbReference type="ARBA" id="ARBA00047995"/>
    </source>
</evidence>
<name>A0AAV9PKT5_9PEZI</name>
<dbReference type="Pfam" id="PF03730">
    <property type="entry name" value="Ku_C"/>
    <property type="match status" value="1"/>
</dbReference>
<dbReference type="GO" id="GO:0005524">
    <property type="term" value="F:ATP binding"/>
    <property type="evidence" value="ECO:0007669"/>
    <property type="project" value="UniProtKB-KW"/>
</dbReference>
<evidence type="ECO:0000256" key="12">
    <source>
        <dbReference type="ARBA" id="ARBA00022895"/>
    </source>
</evidence>
<dbReference type="InterPro" id="IPR027388">
    <property type="entry name" value="Ku70_bridge/pillars_dom_sf"/>
</dbReference>
<dbReference type="GO" id="GO:0043564">
    <property type="term" value="C:Ku70:Ku80 complex"/>
    <property type="evidence" value="ECO:0007669"/>
    <property type="project" value="InterPro"/>
</dbReference>
<keyword evidence="6" id="KW-0158">Chromosome</keyword>
<dbReference type="SUPFAM" id="SSF53300">
    <property type="entry name" value="vWA-like"/>
    <property type="match status" value="1"/>
</dbReference>
<dbReference type="PROSITE" id="PS50800">
    <property type="entry name" value="SAP"/>
    <property type="match status" value="1"/>
</dbReference>
<keyword evidence="12" id="KW-0779">Telomere</keyword>
<evidence type="ECO:0000256" key="1">
    <source>
        <dbReference type="ARBA" id="ARBA00004123"/>
    </source>
</evidence>
<comment type="catalytic activity">
    <reaction evidence="19">
        <text>ATP + H2O = ADP + phosphate + H(+)</text>
        <dbReference type="Rhea" id="RHEA:13065"/>
        <dbReference type="ChEBI" id="CHEBI:15377"/>
        <dbReference type="ChEBI" id="CHEBI:15378"/>
        <dbReference type="ChEBI" id="CHEBI:30616"/>
        <dbReference type="ChEBI" id="CHEBI:43474"/>
        <dbReference type="ChEBI" id="CHEBI:456216"/>
        <dbReference type="EC" id="3.6.4.12"/>
    </reaction>
</comment>
<feature type="domain" description="SAP" evidence="22">
    <location>
        <begin position="634"/>
        <end position="668"/>
    </location>
</feature>
<dbReference type="GO" id="GO:0006310">
    <property type="term" value="P:DNA recombination"/>
    <property type="evidence" value="ECO:0007669"/>
    <property type="project" value="UniProtKB-KW"/>
</dbReference>
<evidence type="ECO:0000256" key="20">
    <source>
        <dbReference type="PIRSR" id="PIRSR003033-1"/>
    </source>
</evidence>
<keyword evidence="16" id="KW-0539">Nucleus</keyword>
<dbReference type="PIRSF" id="PIRSF003033">
    <property type="entry name" value="Ku70"/>
    <property type="match status" value="1"/>
</dbReference>
<evidence type="ECO:0000256" key="17">
    <source>
        <dbReference type="ARBA" id="ARBA00024890"/>
    </source>
</evidence>
<keyword evidence="15" id="KW-0234">DNA repair</keyword>
<dbReference type="Gene3D" id="1.10.1600.10">
    <property type="match status" value="1"/>
</dbReference>
<keyword evidence="10 23" id="KW-0347">Helicase</keyword>
<keyword evidence="11" id="KW-0067">ATP-binding</keyword>
<keyword evidence="24" id="KW-1185">Reference proteome</keyword>
<evidence type="ECO:0000256" key="13">
    <source>
        <dbReference type="ARBA" id="ARBA00023125"/>
    </source>
</evidence>
<evidence type="ECO:0000313" key="24">
    <source>
        <dbReference type="Proteomes" id="UP001337655"/>
    </source>
</evidence>
<dbReference type="InterPro" id="IPR005160">
    <property type="entry name" value="Ku_C"/>
</dbReference>
<keyword evidence="9" id="KW-0378">Hydrolase</keyword>
<dbReference type="FunFam" id="1.10.1600.10:FF:000004">
    <property type="entry name" value="ATP-dependent DNA helicase II subunit 1"/>
    <property type="match status" value="1"/>
</dbReference>
<protein>
    <recommendedName>
        <fullName evidence="5">ATP-dependent DNA helicase II subunit 1</fullName>
        <ecNumber evidence="4">3.6.4.12</ecNumber>
    </recommendedName>
    <alternativeName>
        <fullName evidence="18">ATP-dependent DNA helicase II subunit Ku70</fullName>
    </alternativeName>
</protein>
<comment type="subcellular location">
    <subcellularLocation>
        <location evidence="2">Chromosome</location>
        <location evidence="2">Telomere</location>
    </subcellularLocation>
    <subcellularLocation>
        <location evidence="1">Nucleus</location>
    </subcellularLocation>
</comment>
<dbReference type="InterPro" id="IPR036465">
    <property type="entry name" value="vWFA_dom_sf"/>
</dbReference>
<comment type="similarity">
    <text evidence="3">Belongs to the ku70 family.</text>
</comment>
<dbReference type="NCBIfam" id="TIGR00578">
    <property type="entry name" value="ku70"/>
    <property type="match status" value="1"/>
</dbReference>
<dbReference type="CDD" id="cd00788">
    <property type="entry name" value="KU70"/>
    <property type="match status" value="1"/>
</dbReference>
<dbReference type="CDD" id="cd01458">
    <property type="entry name" value="vWA_ku"/>
    <property type="match status" value="1"/>
</dbReference>
<feature type="compositionally biased region" description="Polar residues" evidence="21">
    <location>
        <begin position="587"/>
        <end position="605"/>
    </location>
</feature>
<dbReference type="Pfam" id="PF03731">
    <property type="entry name" value="Ku_N"/>
    <property type="match status" value="1"/>
</dbReference>
<dbReference type="EMBL" id="JAVRRT010000002">
    <property type="protein sequence ID" value="KAK5174603.1"/>
    <property type="molecule type" value="Genomic_DNA"/>
</dbReference>
<dbReference type="PANTHER" id="PTHR12604">
    <property type="entry name" value="KU AUTOANTIGEN DNA HELICASE"/>
    <property type="match status" value="1"/>
</dbReference>
<dbReference type="GeneID" id="89923032"/>
<dbReference type="SMART" id="SM00559">
    <property type="entry name" value="Ku78"/>
    <property type="match status" value="1"/>
</dbReference>
<evidence type="ECO:0000259" key="22">
    <source>
        <dbReference type="PROSITE" id="PS50800"/>
    </source>
</evidence>
<dbReference type="SUPFAM" id="SSF68906">
    <property type="entry name" value="SAP domain"/>
    <property type="match status" value="1"/>
</dbReference>
<dbReference type="GO" id="GO:0000781">
    <property type="term" value="C:chromosome, telomeric region"/>
    <property type="evidence" value="ECO:0007669"/>
    <property type="project" value="UniProtKB-SubCell"/>
</dbReference>
<dbReference type="InterPro" id="IPR005161">
    <property type="entry name" value="Ku_N"/>
</dbReference>
<dbReference type="FunFam" id="2.40.290.10:FF:000001">
    <property type="entry name" value="X-ray repair cross complementing 6"/>
    <property type="match status" value="1"/>
</dbReference>
<dbReference type="InterPro" id="IPR006164">
    <property type="entry name" value="DNA_bd_Ku70/Ku80"/>
</dbReference>
<dbReference type="GO" id="GO:0003690">
    <property type="term" value="F:double-stranded DNA binding"/>
    <property type="evidence" value="ECO:0007669"/>
    <property type="project" value="TreeGrafter"/>
</dbReference>
<evidence type="ECO:0000256" key="21">
    <source>
        <dbReference type="SAM" id="MobiDB-lite"/>
    </source>
</evidence>
<sequence length="675" mass="75057">MTDLPYRNKTADPSNHGGGEEEEEEEDDIDDSGYKTQKDAVLFAIDVSKSMLQTPTDADPKKPDTALCPTLAALKCAYALMQQRIISNPNDMMGILLFGTEKSKFQEGDEETGRGGLQYPHCYLLTDLDVPAAADVKQLRSMVEDEEEASKLLQASTEEVSMANVLFCANQIFTTKAPNFSSRRLFLVTDNDYPHAANRDARNSAAVRAKDLYDLGVTIELFPISHPDRGYTFDRSRFYNDIVYSATPSDPDAPAPLSSDIKAANASAKDGISLLQALLSSVASRAAPRRALFSNVAFEIAPGLKISVKGFIILKRQEPRRTSYIYLPSDSDKPQVAVGSSTLMAEDTARSVEKVEIRKAYKFGGETVSFTMEEMAKIRNFGDPIIRIIGFKPMDMLPIWANIKHNTFIYPSEEEYVGSTRVFSALQQKLLKDKLFGLAWFIPRKNAVPTLAAVYPGTEKRNEEGEQVMPPGLWIKPLPCADDIREPPETNSIKAPDELIDSMRVIVQQLQLPKAVYDPSKYPNPSLQWFYKILQALALEEDLPETPEDKTLPRWKQIHRRAGPYVVEFGEMLEKHYAEWQRENKSSVHPTTNGAAKRSQTSTASGAKKVKTEDVEDEGPSEEQMLAAHQKGALAKFTNPQLKAFLASKGGRASGKKADLVEAVTGYFETRMNVD</sequence>
<dbReference type="GO" id="GO:0003684">
    <property type="term" value="F:damaged DNA binding"/>
    <property type="evidence" value="ECO:0007669"/>
    <property type="project" value="InterPro"/>
</dbReference>
<feature type="active site" description="Schiff-base intermediate with DNA; for 5'-deoxyribose-5-phosphate lyase activity" evidence="20">
    <location>
        <position position="35"/>
    </location>
</feature>